<dbReference type="AlphaFoldDB" id="L8JNJ9"/>
<accession>L8JNJ9</accession>
<dbReference type="eggNOG" id="COG4206">
    <property type="taxonomic scope" value="Bacteria"/>
</dbReference>
<organism evidence="15 16">
    <name type="scientific">Fulvivirga imtechensis AK7</name>
    <dbReference type="NCBI Taxonomy" id="1237149"/>
    <lineage>
        <taxon>Bacteria</taxon>
        <taxon>Pseudomonadati</taxon>
        <taxon>Bacteroidota</taxon>
        <taxon>Cytophagia</taxon>
        <taxon>Cytophagales</taxon>
        <taxon>Fulvivirgaceae</taxon>
        <taxon>Fulvivirga</taxon>
    </lineage>
</organism>
<dbReference type="Gene3D" id="2.170.130.10">
    <property type="entry name" value="TonB-dependent receptor, plug domain"/>
    <property type="match status" value="1"/>
</dbReference>
<keyword evidence="6 11" id="KW-0798">TonB box</keyword>
<evidence type="ECO:0000256" key="8">
    <source>
        <dbReference type="ARBA" id="ARBA00023170"/>
    </source>
</evidence>
<protein>
    <submittedName>
        <fullName evidence="15">TonB-dependent receptor</fullName>
    </submittedName>
</protein>
<dbReference type="EMBL" id="AMZN01000051">
    <property type="protein sequence ID" value="ELR70536.1"/>
    <property type="molecule type" value="Genomic_DNA"/>
</dbReference>
<dbReference type="PANTHER" id="PTHR30069:SF29">
    <property type="entry name" value="HEMOGLOBIN AND HEMOGLOBIN-HAPTOGLOBIN-BINDING PROTEIN 1-RELATED"/>
    <property type="match status" value="1"/>
</dbReference>
<keyword evidence="3 10" id="KW-1134">Transmembrane beta strand</keyword>
<dbReference type="GO" id="GO:0044718">
    <property type="term" value="P:siderophore transmembrane transport"/>
    <property type="evidence" value="ECO:0007669"/>
    <property type="project" value="TreeGrafter"/>
</dbReference>
<dbReference type="InterPro" id="IPR000531">
    <property type="entry name" value="Beta-barrel_TonB"/>
</dbReference>
<keyword evidence="8 15" id="KW-0675">Receptor</keyword>
<comment type="similarity">
    <text evidence="10 11">Belongs to the TonB-dependent receptor family.</text>
</comment>
<evidence type="ECO:0000256" key="10">
    <source>
        <dbReference type="PROSITE-ProRule" id="PRU01360"/>
    </source>
</evidence>
<dbReference type="Proteomes" id="UP000011135">
    <property type="component" value="Unassembled WGS sequence"/>
</dbReference>
<dbReference type="STRING" id="1237149.C900_03517"/>
<evidence type="ECO:0000259" key="14">
    <source>
        <dbReference type="Pfam" id="PF07715"/>
    </source>
</evidence>
<dbReference type="InterPro" id="IPR008969">
    <property type="entry name" value="CarboxyPept-like_regulatory"/>
</dbReference>
<evidence type="ECO:0000256" key="11">
    <source>
        <dbReference type="RuleBase" id="RU003357"/>
    </source>
</evidence>
<evidence type="ECO:0000313" key="15">
    <source>
        <dbReference type="EMBL" id="ELR70536.1"/>
    </source>
</evidence>
<name>L8JNJ9_9BACT</name>
<dbReference type="InterPro" id="IPR037066">
    <property type="entry name" value="Plug_dom_sf"/>
</dbReference>
<evidence type="ECO:0000256" key="9">
    <source>
        <dbReference type="ARBA" id="ARBA00023237"/>
    </source>
</evidence>
<keyword evidence="5 12" id="KW-0732">Signal</keyword>
<dbReference type="Gene3D" id="2.40.170.20">
    <property type="entry name" value="TonB-dependent receptor, beta-barrel domain"/>
    <property type="match status" value="1"/>
</dbReference>
<reference evidence="15 16" key="1">
    <citation type="submission" date="2012-12" db="EMBL/GenBank/DDBJ databases">
        <title>Genome assembly of Fulvivirga imtechensis AK7.</title>
        <authorList>
            <person name="Nupur N."/>
            <person name="Khatri I."/>
            <person name="Kumar R."/>
            <person name="Subramanian S."/>
            <person name="Pinnaka A."/>
        </authorList>
    </citation>
    <scope>NUCLEOTIDE SEQUENCE [LARGE SCALE GENOMIC DNA]</scope>
    <source>
        <strain evidence="15 16">AK7</strain>
    </source>
</reference>
<dbReference type="Pfam" id="PF13715">
    <property type="entry name" value="CarbopepD_reg_2"/>
    <property type="match status" value="1"/>
</dbReference>
<dbReference type="SUPFAM" id="SSF49464">
    <property type="entry name" value="Carboxypeptidase regulatory domain-like"/>
    <property type="match status" value="1"/>
</dbReference>
<keyword evidence="16" id="KW-1185">Reference proteome</keyword>
<dbReference type="GO" id="GO:0015344">
    <property type="term" value="F:siderophore uptake transmembrane transporter activity"/>
    <property type="evidence" value="ECO:0007669"/>
    <property type="project" value="TreeGrafter"/>
</dbReference>
<gene>
    <name evidence="15" type="ORF">C900_03517</name>
</gene>
<sequence length="823" mass="90632">MKNFFTICSLLLLLLSFSLKAQDGGIKGQVIEVSGEPLVGANVTLKGTTKGATTDLSGNFTISNVDDGSYALIVSFVGYEEVEKSVTVSGNITDLGTISLSPSLLFLSNQVVISGTRRAEKLTETPATIQLISSRQIVELPSFNPGELLARVKGVEFVRSGVVGTGINIRGFNSNFNSKNLQINDGRYATLVATGLPFGPLGTIIKEDVDRIEVILGPNAALYGPNAHNGLVNTITKDPRSSEGTTFALGAGNQSMLTARLRHAQALNDRWAIKVTGEYTKGEEFEFADSVYIDRLNASGNPGRDGIKEGYEELELDNDFSFLRGGASLYYNVSDDADIIASWGGSNSTYLAPTNVGRNQIIDWKISYYSLKYTSPHWFAQAYMTTSKTDDTYAIDERTKRYYIGIDTGLPDAEARGEYSYSSGARFIDDSQRYNAEVQYNTTLSEFNIVLGAQWQRDLANSHGTYLLDNNEKDYIQVDQTGIYGQLEREFGSGFKVTTAFRGDNHEIYGFNFVPKAGIVKTVNNGSFRLTYAQGIAAPTILNMYGNLFSGLILGNAEGFTLADGSKVEKQKVEKIQTFEIGYKGQAAKKLFLDANAYYNISEDFLSPVTVIGVTTHRGDQPTSEVQDAYAVYQGLVATYVNFGKVNTYGFDIGLNYSFTPNLNLDFNYSYFDYSVDEDNLEENDFNKDGVVNKLDVLVNAPTHKFGVGLNYSSDKFFGTVFTRWVQEYDYFSSFQIAAKTQDLVYRGVPVVEDARSADTWNYGPLGGFVNVDLGVGYHINDIFTVSGQVTNLFDAEFREFTASPFIGRLYSVELKIDLPAIK</sequence>
<feature type="domain" description="TonB-dependent receptor plug" evidence="14">
    <location>
        <begin position="122"/>
        <end position="230"/>
    </location>
</feature>
<feature type="chain" id="PRO_5003993329" evidence="12">
    <location>
        <begin position="22"/>
        <end position="823"/>
    </location>
</feature>
<keyword evidence="2 10" id="KW-0813">Transport</keyword>
<dbReference type="OrthoDB" id="9758472at2"/>
<evidence type="ECO:0000256" key="2">
    <source>
        <dbReference type="ARBA" id="ARBA00022448"/>
    </source>
</evidence>
<comment type="caution">
    <text evidence="15">The sequence shown here is derived from an EMBL/GenBank/DDBJ whole genome shotgun (WGS) entry which is preliminary data.</text>
</comment>
<keyword evidence="9 10" id="KW-0998">Cell outer membrane</keyword>
<evidence type="ECO:0000256" key="4">
    <source>
        <dbReference type="ARBA" id="ARBA00022692"/>
    </source>
</evidence>
<dbReference type="SUPFAM" id="SSF56935">
    <property type="entry name" value="Porins"/>
    <property type="match status" value="1"/>
</dbReference>
<evidence type="ECO:0000256" key="12">
    <source>
        <dbReference type="SAM" id="SignalP"/>
    </source>
</evidence>
<evidence type="ECO:0000256" key="1">
    <source>
        <dbReference type="ARBA" id="ARBA00004571"/>
    </source>
</evidence>
<feature type="domain" description="TonB-dependent receptor-like beta-barrel" evidence="13">
    <location>
        <begin position="326"/>
        <end position="793"/>
    </location>
</feature>
<evidence type="ECO:0000259" key="13">
    <source>
        <dbReference type="Pfam" id="PF00593"/>
    </source>
</evidence>
<evidence type="ECO:0000256" key="5">
    <source>
        <dbReference type="ARBA" id="ARBA00022729"/>
    </source>
</evidence>
<feature type="signal peptide" evidence="12">
    <location>
        <begin position="1"/>
        <end position="21"/>
    </location>
</feature>
<dbReference type="InterPro" id="IPR039426">
    <property type="entry name" value="TonB-dep_rcpt-like"/>
</dbReference>
<dbReference type="GO" id="GO:0009279">
    <property type="term" value="C:cell outer membrane"/>
    <property type="evidence" value="ECO:0007669"/>
    <property type="project" value="UniProtKB-SubCell"/>
</dbReference>
<evidence type="ECO:0000256" key="7">
    <source>
        <dbReference type="ARBA" id="ARBA00023136"/>
    </source>
</evidence>
<evidence type="ECO:0000313" key="16">
    <source>
        <dbReference type="Proteomes" id="UP000011135"/>
    </source>
</evidence>
<keyword evidence="7 10" id="KW-0472">Membrane</keyword>
<dbReference type="Gene3D" id="2.60.40.1120">
    <property type="entry name" value="Carboxypeptidase-like, regulatory domain"/>
    <property type="match status" value="1"/>
</dbReference>
<dbReference type="InterPro" id="IPR012910">
    <property type="entry name" value="Plug_dom"/>
</dbReference>
<evidence type="ECO:0000256" key="6">
    <source>
        <dbReference type="ARBA" id="ARBA00023077"/>
    </source>
</evidence>
<dbReference type="InterPro" id="IPR036942">
    <property type="entry name" value="Beta-barrel_TonB_sf"/>
</dbReference>
<proteinExistence type="inferred from homology"/>
<dbReference type="Pfam" id="PF00593">
    <property type="entry name" value="TonB_dep_Rec_b-barrel"/>
    <property type="match status" value="1"/>
</dbReference>
<evidence type="ECO:0000256" key="3">
    <source>
        <dbReference type="ARBA" id="ARBA00022452"/>
    </source>
</evidence>
<keyword evidence="4 10" id="KW-0812">Transmembrane</keyword>
<dbReference type="PANTHER" id="PTHR30069">
    <property type="entry name" value="TONB-DEPENDENT OUTER MEMBRANE RECEPTOR"/>
    <property type="match status" value="1"/>
</dbReference>
<dbReference type="Pfam" id="PF07715">
    <property type="entry name" value="Plug"/>
    <property type="match status" value="1"/>
</dbReference>
<comment type="subcellular location">
    <subcellularLocation>
        <location evidence="1 10">Cell outer membrane</location>
        <topology evidence="1 10">Multi-pass membrane protein</topology>
    </subcellularLocation>
</comment>
<dbReference type="RefSeq" id="WP_009580893.1">
    <property type="nucleotide sequence ID" value="NZ_AMZN01000051.1"/>
</dbReference>
<dbReference type="PROSITE" id="PS52016">
    <property type="entry name" value="TONB_DEPENDENT_REC_3"/>
    <property type="match status" value="1"/>
</dbReference>